<feature type="non-terminal residue" evidence="1">
    <location>
        <position position="173"/>
    </location>
</feature>
<protein>
    <submittedName>
        <fullName evidence="1">Uncharacterized protein</fullName>
    </submittedName>
</protein>
<accession>A0A7R9LYL4</accession>
<dbReference type="InterPro" id="IPR016024">
    <property type="entry name" value="ARM-type_fold"/>
</dbReference>
<dbReference type="EMBL" id="CAJPIZ010048996">
    <property type="protein sequence ID" value="CAG2122601.1"/>
    <property type="molecule type" value="Genomic_DNA"/>
</dbReference>
<reference evidence="1" key="1">
    <citation type="submission" date="2020-11" db="EMBL/GenBank/DDBJ databases">
        <authorList>
            <person name="Tran Van P."/>
        </authorList>
    </citation>
    <scope>NUCLEOTIDE SEQUENCE</scope>
</reference>
<organism evidence="1">
    <name type="scientific">Medioppia subpectinata</name>
    <dbReference type="NCBI Taxonomy" id="1979941"/>
    <lineage>
        <taxon>Eukaryota</taxon>
        <taxon>Metazoa</taxon>
        <taxon>Ecdysozoa</taxon>
        <taxon>Arthropoda</taxon>
        <taxon>Chelicerata</taxon>
        <taxon>Arachnida</taxon>
        <taxon>Acari</taxon>
        <taxon>Acariformes</taxon>
        <taxon>Sarcoptiformes</taxon>
        <taxon>Oribatida</taxon>
        <taxon>Brachypylina</taxon>
        <taxon>Oppioidea</taxon>
        <taxon>Oppiidae</taxon>
        <taxon>Medioppia</taxon>
    </lineage>
</organism>
<dbReference type="AlphaFoldDB" id="A0A7R9LYL4"/>
<dbReference type="InterPro" id="IPR011989">
    <property type="entry name" value="ARM-like"/>
</dbReference>
<evidence type="ECO:0000313" key="1">
    <source>
        <dbReference type="EMBL" id="CAD7649767.1"/>
    </source>
</evidence>
<feature type="non-terminal residue" evidence="1">
    <location>
        <position position="1"/>
    </location>
</feature>
<dbReference type="Proteomes" id="UP000759131">
    <property type="component" value="Unassembled WGS sequence"/>
</dbReference>
<dbReference type="PANTHER" id="PTHR12984">
    <property type="entry name" value="SCY1-RELATED S/T PROTEIN KINASE-LIKE"/>
    <property type="match status" value="1"/>
</dbReference>
<proteinExistence type="predicted"/>
<evidence type="ECO:0000313" key="2">
    <source>
        <dbReference type="Proteomes" id="UP000759131"/>
    </source>
</evidence>
<dbReference type="Gene3D" id="1.25.10.10">
    <property type="entry name" value="Leucine-rich Repeat Variant"/>
    <property type="match status" value="1"/>
</dbReference>
<gene>
    <name evidence="1" type="ORF">OSB1V03_LOCUS22547</name>
</gene>
<sequence>IIFFLLKIQIKDTIEKNRFFTNLDNHLDSFPKDICKNKILPQLVTAFEFSAVGSAILGPLFKIGKSLEEEEYQKKIVPCVVKLFACKDRATRAKLLQQMETFINYIQPNVVNDSVFPHVCQGFLDSNPVIREQTVKCMLHMASKLNYHNLNEEIVKNFSRLQARDEEGGIRTN</sequence>
<dbReference type="PANTHER" id="PTHR12984:SF3">
    <property type="entry name" value="N-TERMINAL KINASE-LIKE PROTEIN"/>
    <property type="match status" value="1"/>
</dbReference>
<keyword evidence="2" id="KW-1185">Reference proteome</keyword>
<dbReference type="EMBL" id="OC903571">
    <property type="protein sequence ID" value="CAD7649767.1"/>
    <property type="molecule type" value="Genomic_DNA"/>
</dbReference>
<dbReference type="SUPFAM" id="SSF48371">
    <property type="entry name" value="ARM repeat"/>
    <property type="match status" value="1"/>
</dbReference>
<dbReference type="InterPro" id="IPR051177">
    <property type="entry name" value="CIK-Related_Protein"/>
</dbReference>
<name>A0A7R9LYL4_9ACAR</name>
<dbReference type="OrthoDB" id="447103at2759"/>